<proteinExistence type="predicted"/>
<name>A0A2R4MEQ2_9HYPH</name>
<dbReference type="Proteomes" id="UP000258927">
    <property type="component" value="Chromosome"/>
</dbReference>
<dbReference type="AlphaFoldDB" id="A0A2R4MEQ2"/>
<organism evidence="1 2">
    <name type="scientific">Maritalea myrionectae</name>
    <dbReference type="NCBI Taxonomy" id="454601"/>
    <lineage>
        <taxon>Bacteria</taxon>
        <taxon>Pseudomonadati</taxon>
        <taxon>Pseudomonadota</taxon>
        <taxon>Alphaproteobacteria</taxon>
        <taxon>Hyphomicrobiales</taxon>
        <taxon>Devosiaceae</taxon>
        <taxon>Maritalea</taxon>
    </lineage>
</organism>
<accession>A0A2R4MEQ2</accession>
<evidence type="ECO:0000313" key="2">
    <source>
        <dbReference type="Proteomes" id="UP000258927"/>
    </source>
</evidence>
<dbReference type="KEGG" id="mmyr:MXMO3_01814"/>
<sequence>MTVRQNLTIRQSETWSYVYTYGGSSPIDLTGYTATFKIAGWGTGSVALGGAAGTVTLSLTSAQTEDLGEGSLTGYGAFADAVLGNREEYERDELQDIVRAYTVHITSGAGDVTRILEGTATIIRDVDV</sequence>
<reference evidence="1 2" key="1">
    <citation type="submission" date="2017-05" db="EMBL/GenBank/DDBJ databases">
        <title>Genome Analysis of Maritalea myrionectae HL2708#5.</title>
        <authorList>
            <consortium name="Cotde Inc.-PKNU"/>
            <person name="Jang D."/>
            <person name="Oh H.-M."/>
        </authorList>
    </citation>
    <scope>NUCLEOTIDE SEQUENCE [LARGE SCALE GENOMIC DNA]</scope>
    <source>
        <strain evidence="1 2">HL2708#5</strain>
    </source>
</reference>
<keyword evidence="2" id="KW-1185">Reference proteome</keyword>
<evidence type="ECO:0000313" key="1">
    <source>
        <dbReference type="EMBL" id="AVX04339.1"/>
    </source>
</evidence>
<dbReference type="RefSeq" id="WP_117395670.1">
    <property type="nucleotide sequence ID" value="NZ_CP021330.1"/>
</dbReference>
<dbReference type="EMBL" id="CP021330">
    <property type="protein sequence ID" value="AVX04339.1"/>
    <property type="molecule type" value="Genomic_DNA"/>
</dbReference>
<gene>
    <name evidence="1" type="ORF">MXMO3_01814</name>
</gene>
<protein>
    <submittedName>
        <fullName evidence="1">Uncharacterized protein</fullName>
    </submittedName>
</protein>